<dbReference type="GO" id="GO:0046274">
    <property type="term" value="P:lignin catabolic process"/>
    <property type="evidence" value="ECO:0007669"/>
    <property type="project" value="UniProtKB-KW"/>
</dbReference>
<dbReference type="SUPFAM" id="SSF49503">
    <property type="entry name" value="Cupredoxins"/>
    <property type="match status" value="2"/>
</dbReference>
<dbReference type="FunFam" id="2.60.40.420:FF:000049">
    <property type="entry name" value="Laccase"/>
    <property type="match status" value="1"/>
</dbReference>
<comment type="cofactor">
    <cofactor evidence="2">
        <name>Cu cation</name>
        <dbReference type="ChEBI" id="CHEBI:23378"/>
    </cofactor>
</comment>
<dbReference type="InterPro" id="IPR001117">
    <property type="entry name" value="Cu-oxidase_2nd"/>
</dbReference>
<reference evidence="14" key="1">
    <citation type="submission" date="2019-09" db="EMBL/GenBank/DDBJ databases">
        <title>Draft genome information of white flower Hibiscus syriacus.</title>
        <authorList>
            <person name="Kim Y.-M."/>
        </authorList>
    </citation>
    <scope>NUCLEOTIDE SEQUENCE [LARGE SCALE GENOMIC DNA]</scope>
    <source>
        <strain evidence="14">YM2019G1</strain>
    </source>
</reference>
<dbReference type="GO" id="GO:0052716">
    <property type="term" value="F:hydroquinone:oxygen oxidoreductase activity"/>
    <property type="evidence" value="ECO:0007669"/>
    <property type="project" value="UniProtKB-EC"/>
</dbReference>
<evidence type="ECO:0000256" key="3">
    <source>
        <dbReference type="ARBA" id="ARBA00004271"/>
    </source>
</evidence>
<evidence type="ECO:0000256" key="7">
    <source>
        <dbReference type="ARBA" id="ARBA00022525"/>
    </source>
</evidence>
<evidence type="ECO:0000256" key="5">
    <source>
        <dbReference type="ARBA" id="ARBA00012297"/>
    </source>
</evidence>
<dbReference type="Pfam" id="PF00394">
    <property type="entry name" value="Cu-oxidase"/>
    <property type="match status" value="1"/>
</dbReference>
<evidence type="ECO:0000256" key="12">
    <source>
        <dbReference type="ARBA" id="ARBA00023185"/>
    </source>
</evidence>
<evidence type="ECO:0000259" key="13">
    <source>
        <dbReference type="Pfam" id="PF00394"/>
    </source>
</evidence>
<keyword evidence="11" id="KW-0186">Copper</keyword>
<dbReference type="GO" id="GO:0048046">
    <property type="term" value="C:apoplast"/>
    <property type="evidence" value="ECO:0007669"/>
    <property type="project" value="UniProtKB-SubCell"/>
</dbReference>
<protein>
    <recommendedName>
        <fullName evidence="5">laccase</fullName>
        <ecNumber evidence="5">1.10.3.2</ecNumber>
    </recommendedName>
</protein>
<accession>A0A6A3BRA5</accession>
<dbReference type="EMBL" id="VEPZ02000825">
    <property type="protein sequence ID" value="KAE8717399.1"/>
    <property type="molecule type" value="Genomic_DNA"/>
</dbReference>
<dbReference type="AlphaFoldDB" id="A0A6A3BRA5"/>
<evidence type="ECO:0000256" key="8">
    <source>
        <dbReference type="ARBA" id="ARBA00022723"/>
    </source>
</evidence>
<dbReference type="InterPro" id="IPR045087">
    <property type="entry name" value="Cu-oxidase_fam"/>
</dbReference>
<dbReference type="InterPro" id="IPR008972">
    <property type="entry name" value="Cupredoxin"/>
</dbReference>
<evidence type="ECO:0000313" key="15">
    <source>
        <dbReference type="Proteomes" id="UP000436088"/>
    </source>
</evidence>
<gene>
    <name evidence="14" type="ORF">F3Y22_tig00110050pilonHSYRG00197</name>
</gene>
<evidence type="ECO:0000256" key="4">
    <source>
        <dbReference type="ARBA" id="ARBA00010609"/>
    </source>
</evidence>
<organism evidence="14 15">
    <name type="scientific">Hibiscus syriacus</name>
    <name type="common">Rose of Sharon</name>
    <dbReference type="NCBI Taxonomy" id="106335"/>
    <lineage>
        <taxon>Eukaryota</taxon>
        <taxon>Viridiplantae</taxon>
        <taxon>Streptophyta</taxon>
        <taxon>Embryophyta</taxon>
        <taxon>Tracheophyta</taxon>
        <taxon>Spermatophyta</taxon>
        <taxon>Magnoliopsida</taxon>
        <taxon>eudicotyledons</taxon>
        <taxon>Gunneridae</taxon>
        <taxon>Pentapetalae</taxon>
        <taxon>rosids</taxon>
        <taxon>malvids</taxon>
        <taxon>Malvales</taxon>
        <taxon>Malvaceae</taxon>
        <taxon>Malvoideae</taxon>
        <taxon>Hibiscus</taxon>
    </lineage>
</organism>
<dbReference type="PANTHER" id="PTHR11709">
    <property type="entry name" value="MULTI-COPPER OXIDASE"/>
    <property type="match status" value="1"/>
</dbReference>
<dbReference type="InterPro" id="IPR034285">
    <property type="entry name" value="CuRO_2_LCC"/>
</dbReference>
<dbReference type="GO" id="GO:0046872">
    <property type="term" value="F:metal ion binding"/>
    <property type="evidence" value="ECO:0007669"/>
    <property type="project" value="UniProtKB-KW"/>
</dbReference>
<dbReference type="Gene3D" id="2.60.40.420">
    <property type="entry name" value="Cupredoxins - blue copper proteins"/>
    <property type="match status" value="2"/>
</dbReference>
<keyword evidence="12" id="KW-0439">Lignin degradation</keyword>
<keyword evidence="15" id="KW-1185">Reference proteome</keyword>
<name>A0A6A3BRA5_HIBSY</name>
<evidence type="ECO:0000313" key="14">
    <source>
        <dbReference type="EMBL" id="KAE8717399.1"/>
    </source>
</evidence>
<dbReference type="Proteomes" id="UP000436088">
    <property type="component" value="Unassembled WGS sequence"/>
</dbReference>
<evidence type="ECO:0000256" key="9">
    <source>
        <dbReference type="ARBA" id="ARBA00022737"/>
    </source>
</evidence>
<dbReference type="PANTHER" id="PTHR11709:SF370">
    <property type="entry name" value="LACCASE-4"/>
    <property type="match status" value="1"/>
</dbReference>
<proteinExistence type="inferred from homology"/>
<feature type="domain" description="Plastocyanin-like" evidence="13">
    <location>
        <begin position="26"/>
        <end position="173"/>
    </location>
</feature>
<comment type="caution">
    <text evidence="14">The sequence shown here is derived from an EMBL/GenBank/DDBJ whole genome shotgun (WGS) entry which is preliminary data.</text>
</comment>
<sequence>MACAYSLATFHCPWGDCYPFPKPDDEVVVVLGEWWKSDTEDVINEALKSGLAPNVSDAHTINSHPGLISNCPSHGFTLPVKNGKTYMLRLINVALNEKLFFKIAGDKLTVGEVDSTYVKPFKIDTIIIAPGQTTNVLVSADQKSGKYLVVASPFMDSPIAVDNFTATATLHYSDTLANTSTTLTTPPPQNVIPIANSFTNSLRALNSKKYPALVPQTIDHNLFFTIGLGINPCPTCKAGIGSRAVAAINNMTFIMPTTALLQAHYFNISGVFTADFPGNPPHMFNYTGTPPSNLQTTNETKVFRLAYNSTVQLVLQDTGILAPKNHPIDTHFLKR</sequence>
<keyword evidence="9" id="KW-0677">Repeat</keyword>
<keyword evidence="7" id="KW-0964">Secreted</keyword>
<evidence type="ECO:0000256" key="1">
    <source>
        <dbReference type="ARBA" id="ARBA00000349"/>
    </source>
</evidence>
<keyword evidence="8" id="KW-0479">Metal-binding</keyword>
<evidence type="ECO:0000256" key="2">
    <source>
        <dbReference type="ARBA" id="ARBA00001935"/>
    </source>
</evidence>
<evidence type="ECO:0000256" key="11">
    <source>
        <dbReference type="ARBA" id="ARBA00023008"/>
    </source>
</evidence>
<dbReference type="CDD" id="cd13875">
    <property type="entry name" value="CuRO_2_LCC_plant"/>
    <property type="match status" value="1"/>
</dbReference>
<evidence type="ECO:0000256" key="10">
    <source>
        <dbReference type="ARBA" id="ARBA00023002"/>
    </source>
</evidence>
<dbReference type="EC" id="1.10.3.2" evidence="5"/>
<evidence type="ECO:0000256" key="6">
    <source>
        <dbReference type="ARBA" id="ARBA00022523"/>
    </source>
</evidence>
<comment type="catalytic activity">
    <reaction evidence="1">
        <text>4 hydroquinone + O2 = 4 benzosemiquinone + 2 H2O</text>
        <dbReference type="Rhea" id="RHEA:11276"/>
        <dbReference type="ChEBI" id="CHEBI:15377"/>
        <dbReference type="ChEBI" id="CHEBI:15379"/>
        <dbReference type="ChEBI" id="CHEBI:17594"/>
        <dbReference type="ChEBI" id="CHEBI:17977"/>
        <dbReference type="EC" id="1.10.3.2"/>
    </reaction>
</comment>
<keyword evidence="6" id="KW-0052">Apoplast</keyword>
<comment type="similarity">
    <text evidence="4">Belongs to the multicopper oxidase family.</text>
</comment>
<keyword evidence="10" id="KW-0560">Oxidoreductase</keyword>
<comment type="subcellular location">
    <subcellularLocation>
        <location evidence="3">Secreted</location>
        <location evidence="3">Extracellular space</location>
        <location evidence="3">Apoplast</location>
    </subcellularLocation>
</comment>